<dbReference type="InterPro" id="IPR001173">
    <property type="entry name" value="Glyco_trans_2-like"/>
</dbReference>
<evidence type="ECO:0000256" key="5">
    <source>
        <dbReference type="ARBA" id="ARBA00022679"/>
    </source>
</evidence>
<feature type="transmembrane region" description="Helical" evidence="7">
    <location>
        <begin position="243"/>
        <end position="271"/>
    </location>
</feature>
<dbReference type="Pfam" id="PF00535">
    <property type="entry name" value="Glycos_transf_2"/>
    <property type="match status" value="1"/>
</dbReference>
<dbReference type="OrthoDB" id="9811884at2"/>
<evidence type="ECO:0000256" key="1">
    <source>
        <dbReference type="ARBA" id="ARBA00004236"/>
    </source>
</evidence>
<dbReference type="GO" id="GO:0005886">
    <property type="term" value="C:plasma membrane"/>
    <property type="evidence" value="ECO:0007669"/>
    <property type="project" value="UniProtKB-SubCell"/>
</dbReference>
<keyword evidence="6 7" id="KW-0472">Membrane</keyword>
<evidence type="ECO:0000256" key="7">
    <source>
        <dbReference type="SAM" id="Phobius"/>
    </source>
</evidence>
<keyword evidence="7" id="KW-1133">Transmembrane helix</keyword>
<dbReference type="CDD" id="cd00761">
    <property type="entry name" value="Glyco_tranf_GTA_type"/>
    <property type="match status" value="1"/>
</dbReference>
<reference evidence="9 10" key="1">
    <citation type="submission" date="2019-05" db="EMBL/GenBank/DDBJ databases">
        <title>Pseudomonas sp. SC006 isolated from lettuce that can produce HBGAs.</title>
        <authorList>
            <person name="Wang D."/>
            <person name="Liao N."/>
            <person name="Liu D."/>
            <person name="Zhang Z."/>
            <person name="Zou S."/>
        </authorList>
    </citation>
    <scope>NUCLEOTIDE SEQUENCE [LARGE SCALE GENOMIC DNA]</scope>
    <source>
        <strain evidence="9 10">SC006</strain>
    </source>
</reference>
<proteinExistence type="predicted"/>
<evidence type="ECO:0000313" key="10">
    <source>
        <dbReference type="Proteomes" id="UP000309819"/>
    </source>
</evidence>
<dbReference type="InterPro" id="IPR029044">
    <property type="entry name" value="Nucleotide-diphossugar_trans"/>
</dbReference>
<comment type="caution">
    <text evidence="9">The sequence shown here is derived from an EMBL/GenBank/DDBJ whole genome shotgun (WGS) entry which is preliminary data.</text>
</comment>
<dbReference type="PANTHER" id="PTHR43646">
    <property type="entry name" value="GLYCOSYLTRANSFERASE"/>
    <property type="match status" value="1"/>
</dbReference>
<dbReference type="PANTHER" id="PTHR43646:SF2">
    <property type="entry name" value="GLYCOSYLTRANSFERASE 2-LIKE DOMAIN-CONTAINING PROTEIN"/>
    <property type="match status" value="1"/>
</dbReference>
<keyword evidence="10" id="KW-1185">Reference proteome</keyword>
<sequence>MNTTGIGAVVIGRNEGERLARCLASLVKAVEQVVYVDSGSSDGSVQRAEALGVEVLALDMRTPFTAARARNEGFARLQSLLPSVQLVQFVDGDCEVVPGWLAYAAAFLHARPEVAVACGRRRERFAQQSVYNLLCDLEWDTPTGEARACGGDALMRVSAFAAVGGYRPGLIAGEEPELCVRLRAAGWKIWRLDHEMTLHDAAMTRFGQWWRRSLRAGYAYAQGAFLHGAPPERHWLRESRRAWMWGLGLPLLIALACLLVGGWGLSLAVLYPLQVLRLARKGARSRRENWVQALFLVLGKFPEMLGQLRFTWHRLGAGQAVLIEYK</sequence>
<dbReference type="GO" id="GO:0016757">
    <property type="term" value="F:glycosyltransferase activity"/>
    <property type="evidence" value="ECO:0007669"/>
    <property type="project" value="UniProtKB-KW"/>
</dbReference>
<dbReference type="EMBL" id="VAUO01000001">
    <property type="protein sequence ID" value="TLP65276.1"/>
    <property type="molecule type" value="Genomic_DNA"/>
</dbReference>
<organism evidence="9 10">
    <name type="scientific">Pseudomonas mosselii</name>
    <dbReference type="NCBI Taxonomy" id="78327"/>
    <lineage>
        <taxon>Bacteria</taxon>
        <taxon>Pseudomonadati</taxon>
        <taxon>Pseudomonadota</taxon>
        <taxon>Gammaproteobacteria</taxon>
        <taxon>Pseudomonadales</taxon>
        <taxon>Pseudomonadaceae</taxon>
        <taxon>Pseudomonas</taxon>
    </lineage>
</organism>
<keyword evidence="7" id="KW-0812">Transmembrane</keyword>
<evidence type="ECO:0000313" key="9">
    <source>
        <dbReference type="EMBL" id="TLP65276.1"/>
    </source>
</evidence>
<dbReference type="AlphaFoldDB" id="A0A5R8ZKA6"/>
<keyword evidence="5 9" id="KW-0808">Transferase</keyword>
<dbReference type="Gene3D" id="3.90.550.10">
    <property type="entry name" value="Spore Coat Polysaccharide Biosynthesis Protein SpsA, Chain A"/>
    <property type="match status" value="1"/>
</dbReference>
<protein>
    <submittedName>
        <fullName evidence="9">Glycosyltransferase family 2 protein</fullName>
    </submittedName>
</protein>
<evidence type="ECO:0000256" key="2">
    <source>
        <dbReference type="ARBA" id="ARBA00022475"/>
    </source>
</evidence>
<accession>A0A5R8ZKA6</accession>
<keyword evidence="4" id="KW-0328">Glycosyltransferase</keyword>
<feature type="domain" description="Glycosyltransferase 2-like" evidence="8">
    <location>
        <begin position="9"/>
        <end position="125"/>
    </location>
</feature>
<gene>
    <name evidence="9" type="ORF">FEM01_03630</name>
</gene>
<comment type="subcellular location">
    <subcellularLocation>
        <location evidence="1">Cell membrane</location>
    </subcellularLocation>
</comment>
<evidence type="ECO:0000259" key="8">
    <source>
        <dbReference type="Pfam" id="PF00535"/>
    </source>
</evidence>
<keyword evidence="3" id="KW-0997">Cell inner membrane</keyword>
<keyword evidence="2" id="KW-1003">Cell membrane</keyword>
<dbReference type="SUPFAM" id="SSF53448">
    <property type="entry name" value="Nucleotide-diphospho-sugar transferases"/>
    <property type="match status" value="1"/>
</dbReference>
<dbReference type="Proteomes" id="UP000309819">
    <property type="component" value="Unassembled WGS sequence"/>
</dbReference>
<evidence type="ECO:0000256" key="4">
    <source>
        <dbReference type="ARBA" id="ARBA00022676"/>
    </source>
</evidence>
<name>A0A5R8ZKA6_9PSED</name>
<dbReference type="RefSeq" id="WP_138217899.1">
    <property type="nucleotide sequence ID" value="NZ_VAUO01000001.1"/>
</dbReference>
<evidence type="ECO:0000256" key="6">
    <source>
        <dbReference type="ARBA" id="ARBA00023136"/>
    </source>
</evidence>
<evidence type="ECO:0000256" key="3">
    <source>
        <dbReference type="ARBA" id="ARBA00022519"/>
    </source>
</evidence>